<keyword evidence="2" id="KW-1185">Reference proteome</keyword>
<proteinExistence type="predicted"/>
<name>A0ABR5DTP1_9HYPH</name>
<reference evidence="1 2" key="1">
    <citation type="submission" date="2015-03" db="EMBL/GenBank/DDBJ databases">
        <authorList>
            <person name="Lepp D."/>
            <person name="Hassan Y.I."/>
            <person name="Li X.-Z."/>
            <person name="Zhou T."/>
        </authorList>
    </citation>
    <scope>NUCLEOTIDE SEQUENCE [LARGE SCALE GENOMIC DNA]</scope>
    <source>
        <strain evidence="1 2">Cr7-05</strain>
    </source>
</reference>
<protein>
    <submittedName>
        <fullName evidence="1">Uncharacterized protein</fullName>
    </submittedName>
</protein>
<gene>
    <name evidence="1" type="ORF">WH91_19800</name>
</gene>
<dbReference type="EMBL" id="LAPV01000177">
    <property type="protein sequence ID" value="KKC31377.1"/>
    <property type="molecule type" value="Genomic_DNA"/>
</dbReference>
<dbReference type="Proteomes" id="UP000033519">
    <property type="component" value="Unassembled WGS sequence"/>
</dbReference>
<accession>A0ABR5DTP1</accession>
<organism evidence="1 2">
    <name type="scientific">Devosia psychrophila</name>
    <dbReference type="NCBI Taxonomy" id="728005"/>
    <lineage>
        <taxon>Bacteria</taxon>
        <taxon>Pseudomonadati</taxon>
        <taxon>Pseudomonadota</taxon>
        <taxon>Alphaproteobacteria</taxon>
        <taxon>Hyphomicrobiales</taxon>
        <taxon>Devosiaceae</taxon>
        <taxon>Devosia</taxon>
    </lineage>
</organism>
<sequence length="107" mass="11960">MKDRVDFNITNNGVSVSANVTRDYFEERVLPLITTLLIEMTPSQKRRTLYKSAARPEPKERRDGVLSVKAVEQRPAVMTAPAATPAIAIRSYSHKPSRETSGPHILI</sequence>
<evidence type="ECO:0000313" key="1">
    <source>
        <dbReference type="EMBL" id="KKC31377.1"/>
    </source>
</evidence>
<evidence type="ECO:0000313" key="2">
    <source>
        <dbReference type="Proteomes" id="UP000033519"/>
    </source>
</evidence>
<comment type="caution">
    <text evidence="1">The sequence shown here is derived from an EMBL/GenBank/DDBJ whole genome shotgun (WGS) entry which is preliminary data.</text>
</comment>